<evidence type="ECO:0000313" key="2">
    <source>
        <dbReference type="Proteomes" id="UP001164743"/>
    </source>
</evidence>
<organism evidence="1 2">
    <name type="scientific">Puccinia triticina</name>
    <dbReference type="NCBI Taxonomy" id="208348"/>
    <lineage>
        <taxon>Eukaryota</taxon>
        <taxon>Fungi</taxon>
        <taxon>Dikarya</taxon>
        <taxon>Basidiomycota</taxon>
        <taxon>Pucciniomycotina</taxon>
        <taxon>Pucciniomycetes</taxon>
        <taxon>Pucciniales</taxon>
        <taxon>Pucciniaceae</taxon>
        <taxon>Puccinia</taxon>
    </lineage>
</organism>
<sequence length="125" mass="14532">MPWQQGHHHRQLGAQATTPPPRNHQLLYLVIAKKHSIWLIPKLFDYLVEKTRFSEFEADHLKAPATNSDNEYEDEIKNSMFVCLKGIAEDTQRQTGAQALWQRRNTANPLPAEECWKWPQPPSFA</sequence>
<dbReference type="EMBL" id="CP110422">
    <property type="protein sequence ID" value="WAQ81887.1"/>
    <property type="molecule type" value="Genomic_DNA"/>
</dbReference>
<evidence type="ECO:0000313" key="1">
    <source>
        <dbReference type="EMBL" id="WAQ81887.1"/>
    </source>
</evidence>
<gene>
    <name evidence="1" type="ORF">PtA15_2A200</name>
</gene>
<protein>
    <submittedName>
        <fullName evidence="1">Uncharacterized protein</fullName>
    </submittedName>
</protein>
<name>A0ABY7CD90_9BASI</name>
<dbReference type="RefSeq" id="XP_053017442.1">
    <property type="nucleotide sequence ID" value="XM_053166197.1"/>
</dbReference>
<keyword evidence="2" id="KW-1185">Reference proteome</keyword>
<proteinExistence type="predicted"/>
<reference evidence="1" key="1">
    <citation type="submission" date="2022-10" db="EMBL/GenBank/DDBJ databases">
        <title>Puccinia triticina Genome sequencing and assembly.</title>
        <authorList>
            <person name="Li C."/>
        </authorList>
    </citation>
    <scope>NUCLEOTIDE SEQUENCE</scope>
    <source>
        <strain evidence="1">Pt15</strain>
    </source>
</reference>
<dbReference type="Proteomes" id="UP001164743">
    <property type="component" value="Chromosome 2A"/>
</dbReference>
<dbReference type="GeneID" id="77807092"/>
<accession>A0ABY7CD90</accession>